<dbReference type="PANTHER" id="PTHR44329">
    <property type="entry name" value="SERINE/THREONINE-PROTEIN KINASE TNNI3K-RELATED"/>
    <property type="match status" value="1"/>
</dbReference>
<evidence type="ECO:0000313" key="3">
    <source>
        <dbReference type="EMBL" id="CAE6444978.1"/>
    </source>
</evidence>
<dbReference type="Pfam" id="PF00069">
    <property type="entry name" value="Pkinase"/>
    <property type="match status" value="1"/>
</dbReference>
<dbReference type="Pfam" id="PF07714">
    <property type="entry name" value="PK_Tyr_Ser-Thr"/>
    <property type="match status" value="1"/>
</dbReference>
<evidence type="ECO:0000256" key="1">
    <source>
        <dbReference type="SAM" id="MobiDB-lite"/>
    </source>
</evidence>
<dbReference type="InterPro" id="IPR051681">
    <property type="entry name" value="Ser/Thr_Kinases-Pseudokinases"/>
</dbReference>
<dbReference type="SUPFAM" id="SSF56112">
    <property type="entry name" value="Protein kinase-like (PK-like)"/>
    <property type="match status" value="1"/>
</dbReference>
<dbReference type="PANTHER" id="PTHR44329:SF214">
    <property type="entry name" value="PROTEIN KINASE DOMAIN-CONTAINING PROTEIN"/>
    <property type="match status" value="1"/>
</dbReference>
<feature type="compositionally biased region" description="Polar residues" evidence="1">
    <location>
        <begin position="376"/>
        <end position="396"/>
    </location>
</feature>
<sequence length="694" mass="76000">MRVALIYSGFETESTTTCSNMAYLGYGNVPTYVDEYQPPVVVTGPYDDPYYVNSSTFHSFGHTSTPMPHAPPPEPTGSPWEVGVNSSVTPSTGFFSPEYESGSVSQQSRQSLHVVTNPSVSYNHVWSGATGGGFVQSPISYCSPSPNPHGVPSIGRCKIVDIKLDEGHYVRIDLTRCLDGRELRKAIISRLLDMDDPPTSSFDLFRDYPPGPGSDVAIDDQQLMLDLEHFGDAKGSLKLSVRGAHVESTSDSHLPSYARMPTATLSPIPSHSPYPYPCLARPSPSSPSKPRDSTFDYYGPGAPTLTNRSQSSNSYLTNPSSYASVPMPMPIPMPMPDNGHGYRAAPGFPVPSHYPASNPASVSSTPIGPAFRDFPRQSSYTGPPKSPITSNNAPINDQLGQVLDGFGNMSIGRNDAQMQTGYNRHSNFSQGSGRDSVVISGTMTTEEILSHLYARGCQNLTGELDESTFSRDPVASGGAGDVYSGMLYTGERVGIKCIRMANMDMYDEERSKLKKTAHELYVWSKCKHQNVLELIGVTQYRNRIAMVSPWMDNGDLRSFLRSHPDTDRYDLCTQMADGVAYLHALNIVHGDIKGAPEIIEEKSSNSYPADVYALGMTILEAMTGSIPYAEVSNDVIVMKKITQGILPLRPEAHIPPSCYRASFLWSLMNRCWNYDPQIRPTAAQIQEQVWTIKS</sequence>
<feature type="compositionally biased region" description="Polar residues" evidence="1">
    <location>
        <begin position="304"/>
        <end position="315"/>
    </location>
</feature>
<dbReference type="EMBL" id="CAJMWS010000453">
    <property type="protein sequence ID" value="CAE6444978.1"/>
    <property type="molecule type" value="Genomic_DNA"/>
</dbReference>
<feature type="region of interest" description="Disordered" evidence="1">
    <location>
        <begin position="359"/>
        <end position="396"/>
    </location>
</feature>
<feature type="domain" description="Protein kinase" evidence="2">
    <location>
        <begin position="468"/>
        <end position="691"/>
    </location>
</feature>
<dbReference type="InterPro" id="IPR000719">
    <property type="entry name" value="Prot_kinase_dom"/>
</dbReference>
<dbReference type="AlphaFoldDB" id="A0A8H3GAS9"/>
<evidence type="ECO:0000313" key="4">
    <source>
        <dbReference type="Proteomes" id="UP000663846"/>
    </source>
</evidence>
<dbReference type="InterPro" id="IPR001245">
    <property type="entry name" value="Ser-Thr/Tyr_kinase_cat_dom"/>
</dbReference>
<dbReference type="GO" id="GO:0005524">
    <property type="term" value="F:ATP binding"/>
    <property type="evidence" value="ECO:0007669"/>
    <property type="project" value="InterPro"/>
</dbReference>
<evidence type="ECO:0000259" key="2">
    <source>
        <dbReference type="PROSITE" id="PS50011"/>
    </source>
</evidence>
<gene>
    <name evidence="3" type="ORF">RDB_LOCUS136572</name>
</gene>
<comment type="caution">
    <text evidence="3">The sequence shown here is derived from an EMBL/GenBank/DDBJ whole genome shotgun (WGS) entry which is preliminary data.</text>
</comment>
<dbReference type="Proteomes" id="UP000663846">
    <property type="component" value="Unassembled WGS sequence"/>
</dbReference>
<dbReference type="Gene3D" id="1.10.510.10">
    <property type="entry name" value="Transferase(Phosphotransferase) domain 1"/>
    <property type="match status" value="2"/>
</dbReference>
<feature type="region of interest" description="Disordered" evidence="1">
    <location>
        <begin position="276"/>
        <end position="315"/>
    </location>
</feature>
<name>A0A8H3GAS9_9AGAM</name>
<dbReference type="PROSITE" id="PS50011">
    <property type="entry name" value="PROTEIN_KINASE_DOM"/>
    <property type="match status" value="1"/>
</dbReference>
<reference evidence="3" key="1">
    <citation type="submission" date="2021-01" db="EMBL/GenBank/DDBJ databases">
        <authorList>
            <person name="Kaushik A."/>
        </authorList>
    </citation>
    <scope>NUCLEOTIDE SEQUENCE</scope>
    <source>
        <strain evidence="3">AG1-1C</strain>
    </source>
</reference>
<organism evidence="3 4">
    <name type="scientific">Rhizoctonia solani</name>
    <dbReference type="NCBI Taxonomy" id="456999"/>
    <lineage>
        <taxon>Eukaryota</taxon>
        <taxon>Fungi</taxon>
        <taxon>Dikarya</taxon>
        <taxon>Basidiomycota</taxon>
        <taxon>Agaricomycotina</taxon>
        <taxon>Agaricomycetes</taxon>
        <taxon>Cantharellales</taxon>
        <taxon>Ceratobasidiaceae</taxon>
        <taxon>Rhizoctonia</taxon>
    </lineage>
</organism>
<accession>A0A8H3GAS9</accession>
<proteinExistence type="predicted"/>
<dbReference type="GO" id="GO:0004674">
    <property type="term" value="F:protein serine/threonine kinase activity"/>
    <property type="evidence" value="ECO:0007669"/>
    <property type="project" value="TreeGrafter"/>
</dbReference>
<dbReference type="InterPro" id="IPR011009">
    <property type="entry name" value="Kinase-like_dom_sf"/>
</dbReference>
<protein>
    <recommendedName>
        <fullName evidence="2">Protein kinase domain-containing protein</fullName>
    </recommendedName>
</protein>